<comment type="similarity">
    <text evidence="1">Belongs to the universal stress protein A family.</text>
</comment>
<dbReference type="OrthoDB" id="843225at2759"/>
<dbReference type="Gene3D" id="3.40.50.620">
    <property type="entry name" value="HUPs"/>
    <property type="match status" value="2"/>
</dbReference>
<reference evidence="3" key="1">
    <citation type="submission" date="2020-10" db="EMBL/GenBank/DDBJ databases">
        <title>Unveiling of a novel bifunctional photoreceptor, Dualchrome1, isolated from a cosmopolitan green alga.</title>
        <authorList>
            <person name="Suzuki S."/>
            <person name="Kawachi M."/>
        </authorList>
    </citation>
    <scope>NUCLEOTIDE SEQUENCE</scope>
    <source>
        <strain evidence="3">NIES 2893</strain>
    </source>
</reference>
<dbReference type="SUPFAM" id="SSF52402">
    <property type="entry name" value="Adenine nucleotide alpha hydrolases-like"/>
    <property type="match status" value="2"/>
</dbReference>
<organism evidence="3 4">
    <name type="scientific">Pycnococcus provasolii</name>
    <dbReference type="NCBI Taxonomy" id="41880"/>
    <lineage>
        <taxon>Eukaryota</taxon>
        <taxon>Viridiplantae</taxon>
        <taxon>Chlorophyta</taxon>
        <taxon>Pseudoscourfieldiophyceae</taxon>
        <taxon>Pseudoscourfieldiales</taxon>
        <taxon>Pycnococcaceae</taxon>
        <taxon>Pycnococcus</taxon>
    </lineage>
</organism>
<dbReference type="EMBL" id="BNJQ01000003">
    <property type="protein sequence ID" value="GHP02243.1"/>
    <property type="molecule type" value="Genomic_DNA"/>
</dbReference>
<dbReference type="PANTHER" id="PTHR46268">
    <property type="entry name" value="STRESS RESPONSE PROTEIN NHAX"/>
    <property type="match status" value="1"/>
</dbReference>
<evidence type="ECO:0000256" key="1">
    <source>
        <dbReference type="ARBA" id="ARBA00008791"/>
    </source>
</evidence>
<evidence type="ECO:0000313" key="3">
    <source>
        <dbReference type="EMBL" id="GHP02243.1"/>
    </source>
</evidence>
<sequence>MSHVLQKGFITLASRRNNNDMKQKAEDVLIASSFNVDLTQCPKKLRLAVGLNAAAVSSKALETALAMYNKERGDILYLFTVDEGKDNKWGTVKQVQDNANLRCSHLEIEPIWQVKTLHEGEKAVDILLNLAERYLVDFMFVGSMGSNSDGQGIHVLGTTSEFSLRNSLVSVVVVKNTAYEFKVESLEEDGGLTYFIATDHSLAAQAAFAWLVMLVVKQGRDKLYVAYTSDIAASTTLLEPYKSVMRLRGIDGDCIFDSSDGAEKPSTRIMQLAKKYNSDFVVTGVSGFSGDKKLGSVSEDIVTNSRSSVVVVKEPTEVADRRRIRVTVGAA</sequence>
<name>A0A830H7G0_9CHLO</name>
<evidence type="ECO:0000259" key="2">
    <source>
        <dbReference type="Pfam" id="PF00582"/>
    </source>
</evidence>
<dbReference type="AlphaFoldDB" id="A0A830H7G0"/>
<accession>A0A830H7G0</accession>
<dbReference type="PANTHER" id="PTHR46268:SF6">
    <property type="entry name" value="UNIVERSAL STRESS PROTEIN UP12"/>
    <property type="match status" value="1"/>
</dbReference>
<gene>
    <name evidence="3" type="ORF">PPROV_000100000</name>
</gene>
<proteinExistence type="inferred from homology"/>
<keyword evidence="4" id="KW-1185">Reference proteome</keyword>
<dbReference type="Pfam" id="PF00582">
    <property type="entry name" value="Usp"/>
    <property type="match status" value="1"/>
</dbReference>
<dbReference type="InterPro" id="IPR014729">
    <property type="entry name" value="Rossmann-like_a/b/a_fold"/>
</dbReference>
<feature type="domain" description="UspA" evidence="2">
    <location>
        <begin position="264"/>
        <end position="313"/>
    </location>
</feature>
<evidence type="ECO:0000313" key="4">
    <source>
        <dbReference type="Proteomes" id="UP000660262"/>
    </source>
</evidence>
<dbReference type="InterPro" id="IPR006016">
    <property type="entry name" value="UspA"/>
</dbReference>
<protein>
    <recommendedName>
        <fullName evidence="2">UspA domain-containing protein</fullName>
    </recommendedName>
</protein>
<comment type="caution">
    <text evidence="3">The sequence shown here is derived from an EMBL/GenBank/DDBJ whole genome shotgun (WGS) entry which is preliminary data.</text>
</comment>
<dbReference type="Proteomes" id="UP000660262">
    <property type="component" value="Unassembled WGS sequence"/>
</dbReference>